<name>A0A8T3AHB6_DENNO</name>
<dbReference type="AlphaFoldDB" id="A0A8T3AHB6"/>
<dbReference type="GO" id="GO:0042545">
    <property type="term" value="P:cell wall modification"/>
    <property type="evidence" value="ECO:0007669"/>
    <property type="project" value="UniProtKB-UniRule"/>
</dbReference>
<keyword evidence="7" id="KW-0732">Signal</keyword>
<dbReference type="PANTHER" id="PTHR31707">
    <property type="entry name" value="PECTINESTERASE"/>
    <property type="match status" value="1"/>
</dbReference>
<dbReference type="InterPro" id="IPR011050">
    <property type="entry name" value="Pectin_lyase_fold/virulence"/>
</dbReference>
<proteinExistence type="inferred from homology"/>
<dbReference type="Proteomes" id="UP000829196">
    <property type="component" value="Unassembled WGS sequence"/>
</dbReference>
<dbReference type="PROSITE" id="PS00800">
    <property type="entry name" value="PECTINESTERASE_1"/>
    <property type="match status" value="1"/>
</dbReference>
<keyword evidence="4 7" id="KW-0378">Hydrolase</keyword>
<evidence type="ECO:0000256" key="1">
    <source>
        <dbReference type="ARBA" id="ARBA00005184"/>
    </source>
</evidence>
<comment type="similarity">
    <text evidence="2">In the N-terminal section; belongs to the PMEI family.</text>
</comment>
<comment type="caution">
    <text evidence="10">The sequence shown here is derived from an EMBL/GenBank/DDBJ whole genome shotgun (WGS) entry which is preliminary data.</text>
</comment>
<dbReference type="Pfam" id="PF04043">
    <property type="entry name" value="PMEI"/>
    <property type="match status" value="1"/>
</dbReference>
<dbReference type="InterPro" id="IPR035513">
    <property type="entry name" value="Invertase/methylesterase_inhib"/>
</dbReference>
<dbReference type="GO" id="GO:0030599">
    <property type="term" value="F:pectinesterase activity"/>
    <property type="evidence" value="ECO:0007669"/>
    <property type="project" value="UniProtKB-UniRule"/>
</dbReference>
<feature type="signal peptide" evidence="7">
    <location>
        <begin position="1"/>
        <end position="32"/>
    </location>
</feature>
<dbReference type="Pfam" id="PF01095">
    <property type="entry name" value="Pectinesterase"/>
    <property type="match status" value="1"/>
</dbReference>
<dbReference type="Gene3D" id="2.160.20.10">
    <property type="entry name" value="Single-stranded right-handed beta-helix, Pectin lyase-like"/>
    <property type="match status" value="1"/>
</dbReference>
<keyword evidence="7" id="KW-0961">Cell wall biogenesis/degradation</keyword>
<comment type="function">
    <text evidence="7">Acts in the modification of cell walls via demethylesterification of cell wall pectin.</text>
</comment>
<evidence type="ECO:0000256" key="2">
    <source>
        <dbReference type="ARBA" id="ARBA00006027"/>
    </source>
</evidence>
<keyword evidence="5 7" id="KW-0063">Aspartyl esterase</keyword>
<dbReference type="SMART" id="SM00856">
    <property type="entry name" value="PMEI"/>
    <property type="match status" value="1"/>
</dbReference>
<dbReference type="GO" id="GO:0004857">
    <property type="term" value="F:enzyme inhibitor activity"/>
    <property type="evidence" value="ECO:0007669"/>
    <property type="project" value="InterPro"/>
</dbReference>
<evidence type="ECO:0000256" key="3">
    <source>
        <dbReference type="ARBA" id="ARBA00007786"/>
    </source>
</evidence>
<feature type="compositionally biased region" description="Polar residues" evidence="8">
    <location>
        <begin position="424"/>
        <end position="443"/>
    </location>
</feature>
<comment type="catalytic activity">
    <reaction evidence="7">
        <text>[(1-&gt;4)-alpha-D-galacturonosyl methyl ester](n) + n H2O = [(1-&gt;4)-alpha-D-galacturonosyl](n) + n methanol + n H(+)</text>
        <dbReference type="Rhea" id="RHEA:22380"/>
        <dbReference type="Rhea" id="RHEA-COMP:14570"/>
        <dbReference type="Rhea" id="RHEA-COMP:14573"/>
        <dbReference type="ChEBI" id="CHEBI:15377"/>
        <dbReference type="ChEBI" id="CHEBI:15378"/>
        <dbReference type="ChEBI" id="CHEBI:17790"/>
        <dbReference type="ChEBI" id="CHEBI:140522"/>
        <dbReference type="ChEBI" id="CHEBI:140523"/>
        <dbReference type="EC" id="3.1.1.11"/>
    </reaction>
</comment>
<protein>
    <recommendedName>
        <fullName evidence="7">Pectinesterase</fullName>
        <ecNumber evidence="7">3.1.1.11</ecNumber>
    </recommendedName>
</protein>
<evidence type="ECO:0000313" key="11">
    <source>
        <dbReference type="Proteomes" id="UP000829196"/>
    </source>
</evidence>
<dbReference type="EMBL" id="JAGYWB010000016">
    <property type="protein sequence ID" value="KAI0495936.1"/>
    <property type="molecule type" value="Genomic_DNA"/>
</dbReference>
<dbReference type="NCBIfam" id="TIGR01614">
    <property type="entry name" value="PME_inhib"/>
    <property type="match status" value="1"/>
</dbReference>
<dbReference type="InterPro" id="IPR033131">
    <property type="entry name" value="Pectinesterase_Asp_AS"/>
</dbReference>
<dbReference type="InterPro" id="IPR006501">
    <property type="entry name" value="Pectinesterase_inhib_dom"/>
</dbReference>
<feature type="domain" description="Pectinesterase inhibitor" evidence="9">
    <location>
        <begin position="61"/>
        <end position="204"/>
    </location>
</feature>
<dbReference type="SUPFAM" id="SSF51126">
    <property type="entry name" value="Pectin lyase-like"/>
    <property type="match status" value="1"/>
</dbReference>
<evidence type="ECO:0000256" key="6">
    <source>
        <dbReference type="PROSITE-ProRule" id="PRU10040"/>
    </source>
</evidence>
<evidence type="ECO:0000256" key="5">
    <source>
        <dbReference type="ARBA" id="ARBA00023085"/>
    </source>
</evidence>
<reference evidence="10" key="1">
    <citation type="journal article" date="2022" name="Front. Genet.">
        <title>Chromosome-Scale Assembly of the Dendrobium nobile Genome Provides Insights Into the Molecular Mechanism of the Biosynthesis of the Medicinal Active Ingredient of Dendrobium.</title>
        <authorList>
            <person name="Xu Q."/>
            <person name="Niu S.-C."/>
            <person name="Li K.-L."/>
            <person name="Zheng P.-J."/>
            <person name="Zhang X.-J."/>
            <person name="Jia Y."/>
            <person name="Liu Y."/>
            <person name="Niu Y.-X."/>
            <person name="Yu L.-H."/>
            <person name="Chen D.-F."/>
            <person name="Zhang G.-Q."/>
        </authorList>
    </citation>
    <scope>NUCLEOTIDE SEQUENCE</scope>
    <source>
        <tissue evidence="10">Leaf</tissue>
    </source>
</reference>
<evidence type="ECO:0000256" key="8">
    <source>
        <dbReference type="SAM" id="MobiDB-lite"/>
    </source>
</evidence>
<dbReference type="CDD" id="cd15798">
    <property type="entry name" value="PMEI-like_3"/>
    <property type="match status" value="1"/>
</dbReference>
<sequence>MFKLTGRNCEREEIRRIILLLLLSTALSLTASNTHPNTKNQIHTVSKGEKFFKTTITTPSSSNAAIDSACKSTLYPDACRSALARASAKSSSKDLFVVSVESAKLRATSARAAAYNLSPAHGAIDDCLELLDISLEQLDDVINAAAKKSKSSAHDIQTWLSAALTNQVTCADGIGATGIDHNGKKAMMAQVNVLSQHISNALALHASMTGSGGGLERRRLSDEKFPGWLTSSDRKLLQASPADIQAVAVVAKDGSGTHSTINEAIAFVSLKSTGGGGGRSVIYVKAGTYREYIRIPTKQKNVMLMGDGKGQSIVIGSRNAEDGSSTYQSATVAAMGAGFIAKGLTIINDSGPDKQQAVALRVGADQAVIYQCSIQGYQDSLYTYANRQFYRDCDISGTVDFIFGNSAAVFQNCFIQPRKPAGGQKNSITAQGRTDPNQNTGISIQGCRISGSTGGAPTYLGRPWKQYSRVVFLESEIDGSVSSAGWEQWSGNFALKTLYYGEYANTGAGAGTSGRVKWPGVHSDLSASEASKFTVANFISGTSWIPGTGVQFNAGL</sequence>
<dbReference type="FunFam" id="2.160.20.10:FF:000001">
    <property type="entry name" value="Pectinesterase"/>
    <property type="match status" value="1"/>
</dbReference>
<comment type="pathway">
    <text evidence="1 7">Glycan metabolism; pectin degradation; 2-dehydro-3-deoxy-D-gluconate from pectin: step 1/5.</text>
</comment>
<dbReference type="PROSITE" id="PS00503">
    <property type="entry name" value="PECTINESTERASE_2"/>
    <property type="match status" value="1"/>
</dbReference>
<feature type="region of interest" description="Disordered" evidence="8">
    <location>
        <begin position="424"/>
        <end position="444"/>
    </location>
</feature>
<evidence type="ECO:0000313" key="10">
    <source>
        <dbReference type="EMBL" id="KAI0495936.1"/>
    </source>
</evidence>
<comment type="similarity">
    <text evidence="3">In the C-terminal section; belongs to the pectinesterase family.</text>
</comment>
<evidence type="ECO:0000259" key="9">
    <source>
        <dbReference type="SMART" id="SM00856"/>
    </source>
</evidence>
<dbReference type="SUPFAM" id="SSF101148">
    <property type="entry name" value="Plant invertase/pectin methylesterase inhibitor"/>
    <property type="match status" value="1"/>
</dbReference>
<dbReference type="OrthoDB" id="2019149at2759"/>
<dbReference type="InterPro" id="IPR012334">
    <property type="entry name" value="Pectin_lyas_fold"/>
</dbReference>
<dbReference type="Gene3D" id="1.20.140.40">
    <property type="entry name" value="Invertase/pectin methylesterase inhibitor family protein"/>
    <property type="match status" value="1"/>
</dbReference>
<accession>A0A8T3AHB6</accession>
<dbReference type="InterPro" id="IPR018040">
    <property type="entry name" value="Pectinesterase_Tyr_AS"/>
</dbReference>
<keyword evidence="11" id="KW-1185">Reference proteome</keyword>
<feature type="active site" evidence="6">
    <location>
        <position position="400"/>
    </location>
</feature>
<keyword evidence="7" id="KW-0964">Secreted</keyword>
<comment type="subcellular location">
    <subcellularLocation>
        <location evidence="7">Secreted</location>
        <location evidence="7">Cell wall</location>
    </subcellularLocation>
</comment>
<dbReference type="GO" id="GO:0045490">
    <property type="term" value="P:pectin catabolic process"/>
    <property type="evidence" value="ECO:0007669"/>
    <property type="project" value="UniProtKB-UniRule"/>
</dbReference>
<evidence type="ECO:0000256" key="4">
    <source>
        <dbReference type="ARBA" id="ARBA00022801"/>
    </source>
</evidence>
<dbReference type="InterPro" id="IPR000070">
    <property type="entry name" value="Pectinesterase_cat"/>
</dbReference>
<dbReference type="SMR" id="A0A8T3AHB6"/>
<organism evidence="10 11">
    <name type="scientific">Dendrobium nobile</name>
    <name type="common">Orchid</name>
    <dbReference type="NCBI Taxonomy" id="94219"/>
    <lineage>
        <taxon>Eukaryota</taxon>
        <taxon>Viridiplantae</taxon>
        <taxon>Streptophyta</taxon>
        <taxon>Embryophyta</taxon>
        <taxon>Tracheophyta</taxon>
        <taxon>Spermatophyta</taxon>
        <taxon>Magnoliopsida</taxon>
        <taxon>Liliopsida</taxon>
        <taxon>Asparagales</taxon>
        <taxon>Orchidaceae</taxon>
        <taxon>Epidendroideae</taxon>
        <taxon>Malaxideae</taxon>
        <taxon>Dendrobiinae</taxon>
        <taxon>Dendrobium</taxon>
    </lineage>
</organism>
<dbReference type="EC" id="3.1.1.11" evidence="7"/>
<evidence type="ECO:0000256" key="7">
    <source>
        <dbReference type="RuleBase" id="RU000589"/>
    </source>
</evidence>
<gene>
    <name evidence="10" type="ORF">KFK09_022243</name>
</gene>
<keyword evidence="7" id="KW-0134">Cell wall</keyword>
<feature type="chain" id="PRO_5035959195" description="Pectinesterase" evidence="7">
    <location>
        <begin position="33"/>
        <end position="556"/>
    </location>
</feature>